<reference evidence="2" key="1">
    <citation type="submission" date="2020-12" db="EMBL/GenBank/DDBJ databases">
        <title>WGS assembly of Carya illinoinensis cv. Pawnee.</title>
        <authorList>
            <person name="Platts A."/>
            <person name="Shu S."/>
            <person name="Wright S."/>
            <person name="Barry K."/>
            <person name="Edger P."/>
            <person name="Pires J.C."/>
            <person name="Schmutz J."/>
        </authorList>
    </citation>
    <scope>NUCLEOTIDE SEQUENCE</scope>
    <source>
        <tissue evidence="2">Leaf</tissue>
    </source>
</reference>
<organism evidence="2 4">
    <name type="scientific">Carya illinoinensis</name>
    <name type="common">Pecan</name>
    <dbReference type="NCBI Taxonomy" id="32201"/>
    <lineage>
        <taxon>Eukaryota</taxon>
        <taxon>Viridiplantae</taxon>
        <taxon>Streptophyta</taxon>
        <taxon>Embryophyta</taxon>
        <taxon>Tracheophyta</taxon>
        <taxon>Spermatophyta</taxon>
        <taxon>Magnoliopsida</taxon>
        <taxon>eudicotyledons</taxon>
        <taxon>Gunneridae</taxon>
        <taxon>Pentapetalae</taxon>
        <taxon>rosids</taxon>
        <taxon>fabids</taxon>
        <taxon>Fagales</taxon>
        <taxon>Juglandaceae</taxon>
        <taxon>Carya</taxon>
    </lineage>
</organism>
<dbReference type="Proteomes" id="UP000811609">
    <property type="component" value="Chromosome 8"/>
</dbReference>
<dbReference type="EMBL" id="CM031816">
    <property type="protein sequence ID" value="KAG6645357.1"/>
    <property type="molecule type" value="Genomic_DNA"/>
</dbReference>
<dbReference type="EMBL" id="CM031832">
    <property type="protein sequence ID" value="KAG6700534.1"/>
    <property type="molecule type" value="Genomic_DNA"/>
</dbReference>
<keyword evidence="4" id="KW-1185">Reference proteome</keyword>
<proteinExistence type="predicted"/>
<evidence type="ECO:0000256" key="1">
    <source>
        <dbReference type="SAM" id="MobiDB-lite"/>
    </source>
</evidence>
<feature type="compositionally biased region" description="Basic and acidic residues" evidence="1">
    <location>
        <begin position="119"/>
        <end position="140"/>
    </location>
</feature>
<evidence type="ECO:0000313" key="3">
    <source>
        <dbReference type="EMBL" id="KAG6700534.1"/>
    </source>
</evidence>
<protein>
    <recommendedName>
        <fullName evidence="5">Late embryogenesis abundant protein</fullName>
    </recommendedName>
</protein>
<gene>
    <name evidence="2" type="ORF">CIPAW_08G116900</name>
    <name evidence="3" type="ORF">I3842_08G116800</name>
</gene>
<evidence type="ECO:0008006" key="5">
    <source>
        <dbReference type="Google" id="ProtNLM"/>
    </source>
</evidence>
<dbReference type="AlphaFoldDB" id="A0A8T1PVH5"/>
<evidence type="ECO:0000313" key="4">
    <source>
        <dbReference type="Proteomes" id="UP000811609"/>
    </source>
</evidence>
<reference evidence="3" key="2">
    <citation type="submission" date="2021-01" db="EMBL/GenBank/DDBJ databases">
        <authorList>
            <person name="Lovell J.T."/>
            <person name="Bentley N."/>
            <person name="Bhattarai G."/>
            <person name="Jenkins J.W."/>
            <person name="Sreedasyam A."/>
            <person name="Alarcon Y."/>
            <person name="Bock C."/>
            <person name="Boston L."/>
            <person name="Carlson J."/>
            <person name="Cervantes K."/>
            <person name="Clermont K."/>
            <person name="Krom N."/>
            <person name="Kubenka K."/>
            <person name="Mamidi S."/>
            <person name="Mattison C."/>
            <person name="Monteros M."/>
            <person name="Pisani C."/>
            <person name="Plott C."/>
            <person name="Rajasekar S."/>
            <person name="Rhein H.S."/>
            <person name="Rohla C."/>
            <person name="Song M."/>
            <person name="Hilaire R.S."/>
            <person name="Shu S."/>
            <person name="Wells L."/>
            <person name="Wang X."/>
            <person name="Webber J."/>
            <person name="Heerema R.J."/>
            <person name="Klein P."/>
            <person name="Conner P."/>
            <person name="Grauke L."/>
            <person name="Grimwood J."/>
            <person name="Schmutz J."/>
            <person name="Randall J.J."/>
        </authorList>
    </citation>
    <scope>NUCLEOTIDE SEQUENCE</scope>
    <source>
        <tissue evidence="3">Leaf</tissue>
    </source>
</reference>
<name>A0A8T1PVH5_CARIL</name>
<comment type="caution">
    <text evidence="2">The sequence shown here is derived from an EMBL/GenBank/DDBJ whole genome shotgun (WGS) entry which is preliminary data.</text>
</comment>
<dbReference type="Proteomes" id="UP000811246">
    <property type="component" value="Chromosome 8"/>
</dbReference>
<feature type="region of interest" description="Disordered" evidence="1">
    <location>
        <begin position="40"/>
        <end position="68"/>
    </location>
</feature>
<dbReference type="PANTHER" id="PTHR47372:SF32">
    <property type="entry name" value="EMBRYOGENESIS ABUNDANT PROTEIN FAMILY PROTEIN, PUTATIVE-RELATED"/>
    <property type="match status" value="1"/>
</dbReference>
<accession>A0A8T1PVH5</accession>
<dbReference type="PANTHER" id="PTHR47372">
    <property type="entry name" value="DAUER UP-REGULATED-RELATED"/>
    <property type="match status" value="1"/>
</dbReference>
<feature type="compositionally biased region" description="Basic and acidic residues" evidence="1">
    <location>
        <begin position="97"/>
        <end position="110"/>
    </location>
</feature>
<evidence type="ECO:0000313" key="2">
    <source>
        <dbReference type="EMBL" id="KAG6645357.1"/>
    </source>
</evidence>
<feature type="region of interest" description="Disordered" evidence="1">
    <location>
        <begin position="97"/>
        <end position="140"/>
    </location>
</feature>
<sequence length="153" mass="16597">MGKMASLPLVTCIQKFGSSRAAITRRSTWNSRLFVASTPRPIHASSSRQEASAATEAIKQGANETKKTGETINDKAFSAAEHVTQKTKDIAGKVSETAKDVTEKAKHTTEEVWGTAKDTAQKAKDSMLGKAEQSKESIKEKAEIVKENMNTKN</sequence>